<dbReference type="InterPro" id="IPR000634">
    <property type="entry name" value="Ser/Thr_deHydtase_PyrdxlP-BS"/>
</dbReference>
<comment type="caution">
    <text evidence="3">The sequence shown here is derived from an EMBL/GenBank/DDBJ whole genome shotgun (WGS) entry which is preliminary data.</text>
</comment>
<sequence>MDSSEPASSSSIGGSTKEEILILEMVGYLIGLDLNQQVNDADEGVYLRFHVDLRNNGYPIGMRHVKTTAGKHYLVGGAIYDAAKPGVDPQFQPHWTGYSKRVFELNADLLLSKEDDVNPSDILTHVPDLDLAGAMCPIAFDLGVATYLLHRWVRFATPCLKPDIPFARFDSSTEQKSPPFYTSYLPDFDVFDIDGCDYDSFREREIRWPGGSPSSGVKPFPFPVKSSFVVGGKLLLFCEDYSLQWFTPDNGGGKWNISGERYGKVSSSFKARGADLPTTGLWLPGFGFDNDSLGVLLSIYKSYDEKYCDPFSDGSWEADIPDEQYLENDKTHNTLFSPFCVFGNCFPCQKACLLIGQGLFL</sequence>
<dbReference type="GO" id="GO:0030170">
    <property type="term" value="F:pyridoxal phosphate binding"/>
    <property type="evidence" value="ECO:0007669"/>
    <property type="project" value="InterPro"/>
</dbReference>
<organism evidence="3 4">
    <name type="scientific">Crotalaria pallida</name>
    <name type="common">Smooth rattlebox</name>
    <name type="synonym">Crotalaria striata</name>
    <dbReference type="NCBI Taxonomy" id="3830"/>
    <lineage>
        <taxon>Eukaryota</taxon>
        <taxon>Viridiplantae</taxon>
        <taxon>Streptophyta</taxon>
        <taxon>Embryophyta</taxon>
        <taxon>Tracheophyta</taxon>
        <taxon>Spermatophyta</taxon>
        <taxon>Magnoliopsida</taxon>
        <taxon>eudicotyledons</taxon>
        <taxon>Gunneridae</taxon>
        <taxon>Pentapetalae</taxon>
        <taxon>rosids</taxon>
        <taxon>fabids</taxon>
        <taxon>Fabales</taxon>
        <taxon>Fabaceae</taxon>
        <taxon>Papilionoideae</taxon>
        <taxon>50 kb inversion clade</taxon>
        <taxon>genistoids sensu lato</taxon>
        <taxon>core genistoids</taxon>
        <taxon>Crotalarieae</taxon>
        <taxon>Crotalaria</taxon>
    </lineage>
</organism>
<name>A0AAN9EJV2_CROPI</name>
<protein>
    <submittedName>
        <fullName evidence="3">Uncharacterized protein</fullName>
    </submittedName>
</protein>
<keyword evidence="2" id="KW-0663">Pyridoxal phosphate</keyword>
<dbReference type="GO" id="GO:0006520">
    <property type="term" value="P:amino acid metabolic process"/>
    <property type="evidence" value="ECO:0007669"/>
    <property type="project" value="InterPro"/>
</dbReference>
<dbReference type="EMBL" id="JAYWIO010000006">
    <property type="protein sequence ID" value="KAK7255303.1"/>
    <property type="molecule type" value="Genomic_DNA"/>
</dbReference>
<reference evidence="3 4" key="1">
    <citation type="submission" date="2024-01" db="EMBL/GenBank/DDBJ databases">
        <title>The genomes of 5 underutilized Papilionoideae crops provide insights into root nodulation and disease resistanc.</title>
        <authorList>
            <person name="Yuan L."/>
        </authorList>
    </citation>
    <scope>NUCLEOTIDE SEQUENCE [LARGE SCALE GENOMIC DNA]</scope>
    <source>
        <strain evidence="3">ZHUSHIDOU_FW_LH</strain>
        <tissue evidence="3">Leaf</tissue>
    </source>
</reference>
<gene>
    <name evidence="3" type="ORF">RIF29_28710</name>
</gene>
<dbReference type="PROSITE" id="PS00165">
    <property type="entry name" value="DEHYDRATASE_SER_THR"/>
    <property type="match status" value="1"/>
</dbReference>
<evidence type="ECO:0000256" key="1">
    <source>
        <dbReference type="ARBA" id="ARBA00001933"/>
    </source>
</evidence>
<evidence type="ECO:0000313" key="3">
    <source>
        <dbReference type="EMBL" id="KAK7255303.1"/>
    </source>
</evidence>
<comment type="cofactor">
    <cofactor evidence="1">
        <name>pyridoxal 5'-phosphate</name>
        <dbReference type="ChEBI" id="CHEBI:597326"/>
    </cofactor>
</comment>
<accession>A0AAN9EJV2</accession>
<dbReference type="AlphaFoldDB" id="A0AAN9EJV2"/>
<proteinExistence type="predicted"/>
<evidence type="ECO:0000313" key="4">
    <source>
        <dbReference type="Proteomes" id="UP001372338"/>
    </source>
</evidence>
<evidence type="ECO:0000256" key="2">
    <source>
        <dbReference type="ARBA" id="ARBA00022898"/>
    </source>
</evidence>
<dbReference type="Proteomes" id="UP001372338">
    <property type="component" value="Unassembled WGS sequence"/>
</dbReference>
<keyword evidence="4" id="KW-1185">Reference proteome</keyword>